<dbReference type="Gene3D" id="3.40.1390.10">
    <property type="entry name" value="MurE/MurF, N-terminal domain"/>
    <property type="match status" value="1"/>
</dbReference>
<comment type="caution">
    <text evidence="15">The sequence shown here is derived from an EMBL/GenBank/DDBJ whole genome shotgun (WGS) entry which is preliminary data.</text>
</comment>
<evidence type="ECO:0000256" key="10">
    <source>
        <dbReference type="HAMAP-Rule" id="MF_02019"/>
    </source>
</evidence>
<dbReference type="Pfam" id="PF01225">
    <property type="entry name" value="Mur_ligase"/>
    <property type="match status" value="1"/>
</dbReference>
<dbReference type="InterPro" id="IPR051046">
    <property type="entry name" value="MurCDEF_CellWall_CoF430Synth"/>
</dbReference>
<evidence type="ECO:0000256" key="11">
    <source>
        <dbReference type="RuleBase" id="RU004136"/>
    </source>
</evidence>
<dbReference type="SUPFAM" id="SSF63418">
    <property type="entry name" value="MurE/MurF N-terminal domain"/>
    <property type="match status" value="1"/>
</dbReference>
<dbReference type="EC" id="6.3.2.10" evidence="10 11"/>
<dbReference type="SUPFAM" id="SSF53244">
    <property type="entry name" value="MurD-like peptide ligases, peptide-binding domain"/>
    <property type="match status" value="1"/>
</dbReference>
<protein>
    <recommendedName>
        <fullName evidence="10 11">UDP-N-acetylmuramoyl-tripeptide--D-alanyl-D-alanine ligase</fullName>
        <ecNumber evidence="10 11">6.3.2.10</ecNumber>
    </recommendedName>
    <alternativeName>
        <fullName evidence="10">D-alanyl-D-alanine-adding enzyme</fullName>
    </alternativeName>
</protein>
<dbReference type="Pfam" id="PF02875">
    <property type="entry name" value="Mur_ligase_C"/>
    <property type="match status" value="1"/>
</dbReference>
<accession>A0ABT9FQC0</accession>
<evidence type="ECO:0000256" key="5">
    <source>
        <dbReference type="ARBA" id="ARBA00022840"/>
    </source>
</evidence>
<dbReference type="InterPro" id="IPR036615">
    <property type="entry name" value="Mur_ligase_C_dom_sf"/>
</dbReference>
<evidence type="ECO:0000256" key="7">
    <source>
        <dbReference type="ARBA" id="ARBA00022984"/>
    </source>
</evidence>
<dbReference type="InterPro" id="IPR000713">
    <property type="entry name" value="Mur_ligase_N"/>
</dbReference>
<dbReference type="Pfam" id="PF08245">
    <property type="entry name" value="Mur_ligase_M"/>
    <property type="match status" value="1"/>
</dbReference>
<organism evidence="15 16">
    <name type="scientific">Paenibacillus zeirhizosphaerae</name>
    <dbReference type="NCBI Taxonomy" id="2987519"/>
    <lineage>
        <taxon>Bacteria</taxon>
        <taxon>Bacillati</taxon>
        <taxon>Bacillota</taxon>
        <taxon>Bacilli</taxon>
        <taxon>Bacillales</taxon>
        <taxon>Paenibacillaceae</taxon>
        <taxon>Paenibacillus</taxon>
    </lineage>
</organism>
<evidence type="ECO:0000256" key="6">
    <source>
        <dbReference type="ARBA" id="ARBA00022960"/>
    </source>
</evidence>
<name>A0ABT9FQC0_9BACL</name>
<keyword evidence="1 10" id="KW-0963">Cytoplasm</keyword>
<dbReference type="Gene3D" id="3.40.1190.10">
    <property type="entry name" value="Mur-like, catalytic domain"/>
    <property type="match status" value="1"/>
</dbReference>
<dbReference type="Gene3D" id="3.90.190.20">
    <property type="entry name" value="Mur ligase, C-terminal domain"/>
    <property type="match status" value="1"/>
</dbReference>
<gene>
    <name evidence="10" type="primary">murF</name>
    <name evidence="15" type="ORF">OIN60_09165</name>
</gene>
<evidence type="ECO:0000256" key="3">
    <source>
        <dbReference type="ARBA" id="ARBA00022618"/>
    </source>
</evidence>
<feature type="domain" description="Mur ligase central" evidence="14">
    <location>
        <begin position="110"/>
        <end position="301"/>
    </location>
</feature>
<comment type="function">
    <text evidence="10 11">Involved in cell wall formation. Catalyzes the final step in the synthesis of UDP-N-acetylmuramoyl-pentapeptide, the precursor of murein.</text>
</comment>
<dbReference type="EMBL" id="JAPCKK010000014">
    <property type="protein sequence ID" value="MDP4096938.1"/>
    <property type="molecule type" value="Genomic_DNA"/>
</dbReference>
<dbReference type="SUPFAM" id="SSF53623">
    <property type="entry name" value="MurD-like peptide ligases, catalytic domain"/>
    <property type="match status" value="1"/>
</dbReference>
<dbReference type="HAMAP" id="MF_02019">
    <property type="entry name" value="MurF"/>
    <property type="match status" value="1"/>
</dbReference>
<keyword evidence="8 10" id="KW-0131">Cell cycle</keyword>
<evidence type="ECO:0000259" key="14">
    <source>
        <dbReference type="Pfam" id="PF08245"/>
    </source>
</evidence>
<keyword evidence="9 10" id="KW-0961">Cell wall biogenesis/degradation</keyword>
<dbReference type="NCBIfam" id="TIGR01143">
    <property type="entry name" value="murF"/>
    <property type="match status" value="1"/>
</dbReference>
<reference evidence="15 16" key="1">
    <citation type="submission" date="2022-10" db="EMBL/GenBank/DDBJ databases">
        <title>Paenibacillus description and whole genome data of maize root bacterial community.</title>
        <authorList>
            <person name="Marton D."/>
            <person name="Farkas M."/>
            <person name="Cserhati M."/>
        </authorList>
    </citation>
    <scope>NUCLEOTIDE SEQUENCE [LARGE SCALE GENOMIC DNA]</scope>
    <source>
        <strain evidence="15 16">P96</strain>
    </source>
</reference>
<feature type="domain" description="Mur ligase C-terminal" evidence="13">
    <location>
        <begin position="323"/>
        <end position="449"/>
    </location>
</feature>
<evidence type="ECO:0000256" key="2">
    <source>
        <dbReference type="ARBA" id="ARBA00022598"/>
    </source>
</evidence>
<dbReference type="InterPro" id="IPR004101">
    <property type="entry name" value="Mur_ligase_C"/>
</dbReference>
<comment type="subcellular location">
    <subcellularLocation>
        <location evidence="10 11">Cytoplasm</location>
    </subcellularLocation>
</comment>
<keyword evidence="16" id="KW-1185">Reference proteome</keyword>
<dbReference type="InterPro" id="IPR013221">
    <property type="entry name" value="Mur_ligase_cen"/>
</dbReference>
<dbReference type="InterPro" id="IPR005863">
    <property type="entry name" value="UDP-N-AcMur_synth"/>
</dbReference>
<evidence type="ECO:0000256" key="9">
    <source>
        <dbReference type="ARBA" id="ARBA00023316"/>
    </source>
</evidence>
<dbReference type="GO" id="GO:0016874">
    <property type="term" value="F:ligase activity"/>
    <property type="evidence" value="ECO:0007669"/>
    <property type="project" value="UniProtKB-KW"/>
</dbReference>
<feature type="binding site" evidence="10">
    <location>
        <begin position="112"/>
        <end position="118"/>
    </location>
    <ligand>
        <name>ATP</name>
        <dbReference type="ChEBI" id="CHEBI:30616"/>
    </ligand>
</feature>
<evidence type="ECO:0000259" key="13">
    <source>
        <dbReference type="Pfam" id="PF02875"/>
    </source>
</evidence>
<dbReference type="InterPro" id="IPR036565">
    <property type="entry name" value="Mur-like_cat_sf"/>
</dbReference>
<dbReference type="PANTHER" id="PTHR43024:SF1">
    <property type="entry name" value="UDP-N-ACETYLMURAMOYL-TRIPEPTIDE--D-ALANYL-D-ALANINE LIGASE"/>
    <property type="match status" value="1"/>
</dbReference>
<dbReference type="Proteomes" id="UP001241848">
    <property type="component" value="Unassembled WGS sequence"/>
</dbReference>
<keyword evidence="2 10" id="KW-0436">Ligase</keyword>
<keyword evidence="7 10" id="KW-0573">Peptidoglycan synthesis</keyword>
<dbReference type="InterPro" id="IPR035911">
    <property type="entry name" value="MurE/MurF_N"/>
</dbReference>
<proteinExistence type="inferred from homology"/>
<comment type="similarity">
    <text evidence="10">Belongs to the MurCDEF family. MurF subfamily.</text>
</comment>
<keyword evidence="5 10" id="KW-0067">ATP-binding</keyword>
<evidence type="ECO:0000256" key="8">
    <source>
        <dbReference type="ARBA" id="ARBA00023306"/>
    </source>
</evidence>
<comment type="catalytic activity">
    <reaction evidence="10 11">
        <text>D-alanyl-D-alanine + UDP-N-acetyl-alpha-D-muramoyl-L-alanyl-gamma-D-glutamyl-meso-2,6-diaminopimelate + ATP = UDP-N-acetyl-alpha-D-muramoyl-L-alanyl-gamma-D-glutamyl-meso-2,6-diaminopimeloyl-D-alanyl-D-alanine + ADP + phosphate + H(+)</text>
        <dbReference type="Rhea" id="RHEA:28374"/>
        <dbReference type="ChEBI" id="CHEBI:15378"/>
        <dbReference type="ChEBI" id="CHEBI:30616"/>
        <dbReference type="ChEBI" id="CHEBI:43474"/>
        <dbReference type="ChEBI" id="CHEBI:57822"/>
        <dbReference type="ChEBI" id="CHEBI:61386"/>
        <dbReference type="ChEBI" id="CHEBI:83905"/>
        <dbReference type="ChEBI" id="CHEBI:456216"/>
        <dbReference type="EC" id="6.3.2.10"/>
    </reaction>
</comment>
<evidence type="ECO:0000256" key="4">
    <source>
        <dbReference type="ARBA" id="ARBA00022741"/>
    </source>
</evidence>
<feature type="domain" description="Mur ligase N-terminal catalytic" evidence="12">
    <location>
        <begin position="26"/>
        <end position="99"/>
    </location>
</feature>
<evidence type="ECO:0000313" key="15">
    <source>
        <dbReference type="EMBL" id="MDP4096938.1"/>
    </source>
</evidence>
<keyword evidence="4 10" id="KW-0547">Nucleotide-binding</keyword>
<comment type="pathway">
    <text evidence="10 11">Cell wall biogenesis; peptidoglycan biosynthesis.</text>
</comment>
<keyword evidence="6 10" id="KW-0133">Cell shape</keyword>
<sequence>MINRTLAQIASMSGGTLAESDGADTKITGIYTDSRNPLKGGLFVPIAGERFDGHAFADNCIAEGAGAFFWQEDHGAPPAGPAILVRDTLKALQQLAAAYLKETRAYVVGITGSNGKTTTKDIVAALLSTTFRVHKTQGNYNNHIGLPLTVLSMPEETQIAILEMGMSGREEIRLLSRIAQPDVAVITNIGEAHLLQLGSREEIARAKLEIISGLKPGGLLICNGDEPLLPSVLAEPETERPEEMKIFTFGLLQDNDDYPTEMTTHDKGIIFTTKKSGAEAFDLPLLGRHNVVNCLAAMAVARQLGVGMEQMRQGLAGLKLTGMRIEMILCDNGLTLLNDTYNASPLSMKAAIDTLGGYSPKNRKIAVLGDMLELGAGEEQYHREIGRYAAAAGVDLLFTYGPLGSHIAEGAREQMAQGSVHAFSDKDELVTALREELCSGDVVLLKASRGMKLETVVDALKEANPLQNG</sequence>
<evidence type="ECO:0000256" key="1">
    <source>
        <dbReference type="ARBA" id="ARBA00022490"/>
    </source>
</evidence>
<dbReference type="PANTHER" id="PTHR43024">
    <property type="entry name" value="UDP-N-ACETYLMURAMOYL-TRIPEPTIDE--D-ALANYL-D-ALANINE LIGASE"/>
    <property type="match status" value="1"/>
</dbReference>
<evidence type="ECO:0000313" key="16">
    <source>
        <dbReference type="Proteomes" id="UP001241848"/>
    </source>
</evidence>
<evidence type="ECO:0000259" key="12">
    <source>
        <dbReference type="Pfam" id="PF01225"/>
    </source>
</evidence>
<keyword evidence="3 10" id="KW-0132">Cell division</keyword>